<protein>
    <submittedName>
        <fullName evidence="2">Extracellular solute-binding protein</fullName>
    </submittedName>
</protein>
<dbReference type="Gene3D" id="3.40.190.10">
    <property type="entry name" value="Periplasmic binding protein-like II"/>
    <property type="match status" value="2"/>
</dbReference>
<dbReference type="PANTHER" id="PTHR30006">
    <property type="entry name" value="THIAMINE-BINDING PERIPLASMIC PROTEIN-RELATED"/>
    <property type="match status" value="1"/>
</dbReference>
<dbReference type="GO" id="GO:0015888">
    <property type="term" value="P:thiamine transport"/>
    <property type="evidence" value="ECO:0007669"/>
    <property type="project" value="TreeGrafter"/>
</dbReference>
<dbReference type="Proteomes" id="UP000664073">
    <property type="component" value="Unassembled WGS sequence"/>
</dbReference>
<dbReference type="InterPro" id="IPR006311">
    <property type="entry name" value="TAT_signal"/>
</dbReference>
<dbReference type="InterPro" id="IPR006059">
    <property type="entry name" value="SBP"/>
</dbReference>
<organism evidence="2 3">
    <name type="scientific">Acetobacter garciniae</name>
    <dbReference type="NCBI Taxonomy" id="2817435"/>
    <lineage>
        <taxon>Bacteria</taxon>
        <taxon>Pseudomonadati</taxon>
        <taxon>Pseudomonadota</taxon>
        <taxon>Alphaproteobacteria</taxon>
        <taxon>Acetobacterales</taxon>
        <taxon>Acetobacteraceae</taxon>
        <taxon>Acetobacter</taxon>
    </lineage>
</organism>
<evidence type="ECO:0000313" key="3">
    <source>
        <dbReference type="Proteomes" id="UP000664073"/>
    </source>
</evidence>
<reference evidence="2" key="1">
    <citation type="submission" date="2021-03" db="EMBL/GenBank/DDBJ databases">
        <title>The complete genome sequence of Acetobacter sp. TBRC 12339.</title>
        <authorList>
            <person name="Charoenyingcharoen P."/>
            <person name="Yukphan P."/>
        </authorList>
    </citation>
    <scope>NUCLEOTIDE SEQUENCE</scope>
    <source>
        <strain evidence="2">TBRC 12339</strain>
    </source>
</reference>
<dbReference type="PANTHER" id="PTHR30006:SF2">
    <property type="entry name" value="ABC TRANSPORTER SUBSTRATE-BINDING PROTEIN"/>
    <property type="match status" value="1"/>
</dbReference>
<dbReference type="AlphaFoldDB" id="A0A939KR31"/>
<evidence type="ECO:0000313" key="2">
    <source>
        <dbReference type="EMBL" id="MBO1326304.1"/>
    </source>
</evidence>
<sequence>MDDRNMNAPRLLNRRGFLLGATAAGSTLATGARADATTVLTVAGFAGPFQSIFRTVVMDTFERKRPDVRVVYRPAMNSAQMLAMLRLERQAPQIDVAITDISISFLATAENLLAPLAEQAMPSLAAIPPWGRPEGMYGVAFSTDNLTLLYDTRALKSPPGSWLDLARPDLADQICLPVEDTRGVVLLPLLTRMQGGDYRRSIEPGLAVMRRFAPLVATWNAQPDIYTLLLAGTVALGVGWNGRARMIAQANPGMLSAVIPREGSVAQINTLNLTARAPQGELAQAFIDHALSVDVQAAFAERAYYGPVNNHVVLPEALKSAISGPPEAAARAMQLDWRFVSAHYSEWVRRIQREVISG</sequence>
<gene>
    <name evidence="2" type="ORF">J2D77_14200</name>
</gene>
<dbReference type="GO" id="GO:0030975">
    <property type="term" value="F:thiamine binding"/>
    <property type="evidence" value="ECO:0007669"/>
    <property type="project" value="TreeGrafter"/>
</dbReference>
<dbReference type="SUPFAM" id="SSF53850">
    <property type="entry name" value="Periplasmic binding protein-like II"/>
    <property type="match status" value="1"/>
</dbReference>
<dbReference type="PROSITE" id="PS51318">
    <property type="entry name" value="TAT"/>
    <property type="match status" value="1"/>
</dbReference>
<evidence type="ECO:0000256" key="1">
    <source>
        <dbReference type="ARBA" id="ARBA00022729"/>
    </source>
</evidence>
<proteinExistence type="predicted"/>
<keyword evidence="3" id="KW-1185">Reference proteome</keyword>
<comment type="caution">
    <text evidence="2">The sequence shown here is derived from an EMBL/GenBank/DDBJ whole genome shotgun (WGS) entry which is preliminary data.</text>
</comment>
<dbReference type="EMBL" id="JAFVMH010000009">
    <property type="protein sequence ID" value="MBO1326304.1"/>
    <property type="molecule type" value="Genomic_DNA"/>
</dbReference>
<keyword evidence="1" id="KW-0732">Signal</keyword>
<accession>A0A939KR31</accession>
<name>A0A939KR31_9PROT</name>
<dbReference type="Pfam" id="PF13416">
    <property type="entry name" value="SBP_bac_8"/>
    <property type="match status" value="1"/>
</dbReference>
<dbReference type="GO" id="GO:0030288">
    <property type="term" value="C:outer membrane-bounded periplasmic space"/>
    <property type="evidence" value="ECO:0007669"/>
    <property type="project" value="TreeGrafter"/>
</dbReference>
<dbReference type="GO" id="GO:0030976">
    <property type="term" value="F:thiamine pyrophosphate binding"/>
    <property type="evidence" value="ECO:0007669"/>
    <property type="project" value="TreeGrafter"/>
</dbReference>